<name>A0ABP0N4T0_9DINO</name>
<accession>A0ABP0N4T0</accession>
<gene>
    <name evidence="1" type="ORF">SCF082_LOCUS31265</name>
</gene>
<protein>
    <submittedName>
        <fullName evidence="1">Uncharacterized protein</fullName>
    </submittedName>
</protein>
<comment type="caution">
    <text evidence="1">The sequence shown here is derived from an EMBL/GenBank/DDBJ whole genome shotgun (WGS) entry which is preliminary data.</text>
</comment>
<proteinExistence type="predicted"/>
<keyword evidence="2" id="KW-1185">Reference proteome</keyword>
<dbReference type="EMBL" id="CAXAMM010026369">
    <property type="protein sequence ID" value="CAK9058798.1"/>
    <property type="molecule type" value="Genomic_DNA"/>
</dbReference>
<evidence type="ECO:0000313" key="1">
    <source>
        <dbReference type="EMBL" id="CAK9058798.1"/>
    </source>
</evidence>
<evidence type="ECO:0000313" key="2">
    <source>
        <dbReference type="Proteomes" id="UP001642464"/>
    </source>
</evidence>
<dbReference type="Proteomes" id="UP001642464">
    <property type="component" value="Unassembled WGS sequence"/>
</dbReference>
<sequence length="255" mass="28498">MVVLDLARWKSPAALQLLVVMMLHMDCKVLPREPPVQFIELFAGKGEVSQAFREQGWTGSSHDINTSPYMDLCTAVGFLMAANEILNAQPGSTVVIALCCNSYTAMSKGTSDRNILNLFLGNSGYTYVAIGNLLASRVVLILWLCCWKKLKWVLERPANSCLQHHPRFQEFLHTCRVFSGIFYMGCFDGPTSKRHKLWSNCQGLIHSIIKGATYMPRALRLSLKGSPLVRKYIDKKGRARYAGIPGVLKQSQSLL</sequence>
<reference evidence="1 2" key="1">
    <citation type="submission" date="2024-02" db="EMBL/GenBank/DDBJ databases">
        <authorList>
            <person name="Chen Y."/>
            <person name="Shah S."/>
            <person name="Dougan E. K."/>
            <person name="Thang M."/>
            <person name="Chan C."/>
        </authorList>
    </citation>
    <scope>NUCLEOTIDE SEQUENCE [LARGE SCALE GENOMIC DNA]</scope>
</reference>
<organism evidence="1 2">
    <name type="scientific">Durusdinium trenchii</name>
    <dbReference type="NCBI Taxonomy" id="1381693"/>
    <lineage>
        <taxon>Eukaryota</taxon>
        <taxon>Sar</taxon>
        <taxon>Alveolata</taxon>
        <taxon>Dinophyceae</taxon>
        <taxon>Suessiales</taxon>
        <taxon>Symbiodiniaceae</taxon>
        <taxon>Durusdinium</taxon>
    </lineage>
</organism>